<dbReference type="OrthoDB" id="6711817at2"/>
<protein>
    <recommendedName>
        <fullName evidence="4">TonB-dependent receptor</fullName>
    </recommendedName>
</protein>
<evidence type="ECO:0000313" key="3">
    <source>
        <dbReference type="Proteomes" id="UP000186553"/>
    </source>
</evidence>
<proteinExistence type="predicted"/>
<comment type="caution">
    <text evidence="2">The sequence shown here is derived from an EMBL/GenBank/DDBJ whole genome shotgun (WGS) entry which is preliminary data.</text>
</comment>
<evidence type="ECO:0000256" key="1">
    <source>
        <dbReference type="SAM" id="SignalP"/>
    </source>
</evidence>
<keyword evidence="1" id="KW-0732">Signal</keyword>
<dbReference type="RefSeq" id="WP_068888649.1">
    <property type="nucleotide sequence ID" value="NZ_CBCRUU010000010.1"/>
</dbReference>
<feature type="chain" id="PRO_5008671639" description="TonB-dependent receptor" evidence="1">
    <location>
        <begin position="24"/>
        <end position="86"/>
    </location>
</feature>
<dbReference type="EMBL" id="MBDL01000011">
    <property type="protein sequence ID" value="ODA12291.1"/>
    <property type="molecule type" value="Genomic_DNA"/>
</dbReference>
<reference evidence="2 3" key="1">
    <citation type="submission" date="2016-07" db="EMBL/GenBank/DDBJ databases">
        <title>Acinetobacter sp. ANC 4603.</title>
        <authorList>
            <person name="Radolfova-Krizova L."/>
            <person name="Nemec A."/>
        </authorList>
    </citation>
    <scope>NUCLEOTIDE SEQUENCE [LARGE SCALE GENOMIC DNA]</scope>
    <source>
        <strain evidence="2 3">ANC 4603</strain>
    </source>
</reference>
<name>A0A1C3CU98_9GAMM</name>
<organism evidence="2 3">
    <name type="scientific">Acinetobacter celticus</name>
    <dbReference type="NCBI Taxonomy" id="1891224"/>
    <lineage>
        <taxon>Bacteria</taxon>
        <taxon>Pseudomonadati</taxon>
        <taxon>Pseudomonadota</taxon>
        <taxon>Gammaproteobacteria</taxon>
        <taxon>Moraxellales</taxon>
        <taxon>Moraxellaceae</taxon>
        <taxon>Acinetobacter</taxon>
    </lineage>
</organism>
<evidence type="ECO:0008006" key="4">
    <source>
        <dbReference type="Google" id="ProtNLM"/>
    </source>
</evidence>
<accession>A0A1C3CU98</accession>
<keyword evidence="3" id="KW-1185">Reference proteome</keyword>
<dbReference type="Proteomes" id="UP000186553">
    <property type="component" value="Unassembled WGS sequence"/>
</dbReference>
<gene>
    <name evidence="2" type="ORF">BBP83_10355</name>
</gene>
<feature type="signal peptide" evidence="1">
    <location>
        <begin position="1"/>
        <end position="23"/>
    </location>
</feature>
<dbReference type="AlphaFoldDB" id="A0A1C3CU98"/>
<evidence type="ECO:0000313" key="2">
    <source>
        <dbReference type="EMBL" id="ODA12291.1"/>
    </source>
</evidence>
<dbReference type="STRING" id="1891224.BBP83_10355"/>
<sequence length="86" mass="9585">MFLNQLKKPFAVLCILLASSSYAATLPTDIEVVIASNAHVEVSTTNIYKMNRVTNATQQDDSDIKEIREEEPAIREARPLKLAKPL</sequence>